<organism evidence="2 3">
    <name type="scientific">Actinia tenebrosa</name>
    <name type="common">Australian red waratah sea anemone</name>
    <dbReference type="NCBI Taxonomy" id="6105"/>
    <lineage>
        <taxon>Eukaryota</taxon>
        <taxon>Metazoa</taxon>
        <taxon>Cnidaria</taxon>
        <taxon>Anthozoa</taxon>
        <taxon>Hexacorallia</taxon>
        <taxon>Actiniaria</taxon>
        <taxon>Actiniidae</taxon>
        <taxon>Actinia</taxon>
    </lineage>
</organism>
<accession>A0A6P8H5A4</accession>
<dbReference type="AlphaFoldDB" id="A0A6P8H5A4"/>
<dbReference type="Gene3D" id="1.10.287.950">
    <property type="entry name" value="Methyl-accepting chemotaxis protein"/>
    <property type="match status" value="1"/>
</dbReference>
<evidence type="ECO:0000313" key="2">
    <source>
        <dbReference type="Proteomes" id="UP000515163"/>
    </source>
</evidence>
<proteinExistence type="predicted"/>
<reference evidence="3" key="1">
    <citation type="submission" date="2025-08" db="UniProtKB">
        <authorList>
            <consortium name="RefSeq"/>
        </authorList>
    </citation>
    <scope>IDENTIFICATION</scope>
    <source>
        <tissue evidence="3">Tentacle</tissue>
    </source>
</reference>
<evidence type="ECO:0000256" key="1">
    <source>
        <dbReference type="SAM" id="Coils"/>
    </source>
</evidence>
<keyword evidence="1" id="KW-0175">Coiled coil</keyword>
<dbReference type="GeneID" id="116288842"/>
<sequence>MDEKGNTSYVGRLKAKLNKNRRIQNELFEKVKRLEEELTKDHENCQSKINDLEEEIKRLKEEIEKLKEESNTLKEEIKKLKKKTGDLGESNAFLEKKMKEIDDNAKKEANKAEKEIGDLNTKLENLDEKLKMFELSEDELVIRQLCSSVQQNLLKIVLQGNFEEIQNKRTEDMENYISTQIEDEHEQNEARLRWKKLKKDVNWNDFLIRQLTDVKRRGNETAHPSLTEEDIDDAKINLKEKKKLGKHMVKAVDQLKVIWIQTNRKLYCKEQAPLTKKKAIQGLRLPQDKTRKI</sequence>
<gene>
    <name evidence="3" type="primary">LOC116288842</name>
</gene>
<dbReference type="KEGG" id="aten:116288842"/>
<protein>
    <submittedName>
        <fullName evidence="3">Uncharacterized protein PFB0765w-like</fullName>
    </submittedName>
</protein>
<evidence type="ECO:0000313" key="3">
    <source>
        <dbReference type="RefSeq" id="XP_031551549.1"/>
    </source>
</evidence>
<dbReference type="InParanoid" id="A0A6P8H5A4"/>
<name>A0A6P8H5A4_ACTTE</name>
<feature type="coiled-coil region" evidence="1">
    <location>
        <begin position="17"/>
        <end position="136"/>
    </location>
</feature>
<keyword evidence="2" id="KW-1185">Reference proteome</keyword>
<dbReference type="RefSeq" id="XP_031551549.1">
    <property type="nucleotide sequence ID" value="XM_031695689.1"/>
</dbReference>
<dbReference type="Proteomes" id="UP000515163">
    <property type="component" value="Unplaced"/>
</dbReference>